<gene>
    <name evidence="2" type="ORF">RKE40_07495</name>
</gene>
<dbReference type="PROSITE" id="PS51186">
    <property type="entry name" value="GNAT"/>
    <property type="match status" value="1"/>
</dbReference>
<dbReference type="Pfam" id="PF13302">
    <property type="entry name" value="Acetyltransf_3"/>
    <property type="match status" value="1"/>
</dbReference>
<dbReference type="Gene3D" id="3.40.630.30">
    <property type="match status" value="1"/>
</dbReference>
<dbReference type="InterPro" id="IPR016181">
    <property type="entry name" value="Acyl_CoA_acyltransferase"/>
</dbReference>
<sequence length="235" mass="26505">MSKYPQAVRRWPFPERCVHRGSHVTLEPLGQDHLHELWEAAADAEASWSFLRYGPPATIEALSALLTDLSSRDDQPFWAVRPDSSGRVEGWLSLCDVYPADAAIEIGSIWFSPRLQRSRAATETIYLLIRHAMDDLGYRRMVWRCAASNAASLRAAGRYGFRQEGVWRRAAIVKGAPRDVAWHSILDDEWPLHREAIEAWLSDDNFLSDGRPRASLDDIRASRQSIAPTEAAPAN</sequence>
<dbReference type="SUPFAM" id="SSF55729">
    <property type="entry name" value="Acyl-CoA N-acyltransferases (Nat)"/>
    <property type="match status" value="1"/>
</dbReference>
<dbReference type="Proteomes" id="UP001254257">
    <property type="component" value="Unassembled WGS sequence"/>
</dbReference>
<dbReference type="RefSeq" id="WP_316017610.1">
    <property type="nucleotide sequence ID" value="NZ_JAWDID010000008.1"/>
</dbReference>
<keyword evidence="2" id="KW-0808">Transferase</keyword>
<organism evidence="2 3">
    <name type="scientific">Bosea rubneri</name>
    <dbReference type="NCBI Taxonomy" id="3075434"/>
    <lineage>
        <taxon>Bacteria</taxon>
        <taxon>Pseudomonadati</taxon>
        <taxon>Pseudomonadota</taxon>
        <taxon>Alphaproteobacteria</taxon>
        <taxon>Hyphomicrobiales</taxon>
        <taxon>Boseaceae</taxon>
        <taxon>Bosea</taxon>
    </lineage>
</organism>
<reference evidence="2 3" key="1">
    <citation type="submission" date="2023-09" db="EMBL/GenBank/DDBJ databases">
        <title>Whole genome shotgun sequencing (WGS) of Bosea sp. ZW T0_25, isolated from stored onions (Allium cepa).</title>
        <authorList>
            <person name="Stoll D.A."/>
            <person name="Huch M."/>
        </authorList>
    </citation>
    <scope>NUCLEOTIDE SEQUENCE [LARGE SCALE GENOMIC DNA]</scope>
    <source>
        <strain evidence="2 3">ZW T0_25</strain>
    </source>
</reference>
<comment type="caution">
    <text evidence="2">The sequence shown here is derived from an EMBL/GenBank/DDBJ whole genome shotgun (WGS) entry which is preliminary data.</text>
</comment>
<dbReference type="InterPro" id="IPR000182">
    <property type="entry name" value="GNAT_dom"/>
</dbReference>
<accession>A0ABU3S4M0</accession>
<dbReference type="PANTHER" id="PTHR43441:SF2">
    <property type="entry name" value="FAMILY ACETYLTRANSFERASE, PUTATIVE (AFU_ORTHOLOGUE AFUA_7G00850)-RELATED"/>
    <property type="match status" value="1"/>
</dbReference>
<evidence type="ECO:0000259" key="1">
    <source>
        <dbReference type="PROSITE" id="PS51186"/>
    </source>
</evidence>
<dbReference type="PANTHER" id="PTHR43441">
    <property type="entry name" value="RIBOSOMAL-PROTEIN-SERINE ACETYLTRANSFERASE"/>
    <property type="match status" value="1"/>
</dbReference>
<feature type="domain" description="N-acetyltransferase" evidence="1">
    <location>
        <begin position="24"/>
        <end position="179"/>
    </location>
</feature>
<protein>
    <submittedName>
        <fullName evidence="2">GNAT family protein</fullName>
        <ecNumber evidence="2">2.-.-.-</ecNumber>
    </submittedName>
</protein>
<name>A0ABU3S4M0_9HYPH</name>
<dbReference type="EC" id="2.-.-.-" evidence="2"/>
<dbReference type="GO" id="GO:0016740">
    <property type="term" value="F:transferase activity"/>
    <property type="evidence" value="ECO:0007669"/>
    <property type="project" value="UniProtKB-KW"/>
</dbReference>
<proteinExistence type="predicted"/>
<evidence type="ECO:0000313" key="3">
    <source>
        <dbReference type="Proteomes" id="UP001254257"/>
    </source>
</evidence>
<dbReference type="InterPro" id="IPR051908">
    <property type="entry name" value="Ribosomal_N-acetyltransferase"/>
</dbReference>
<dbReference type="EMBL" id="JAWDID010000008">
    <property type="protein sequence ID" value="MDU0339719.1"/>
    <property type="molecule type" value="Genomic_DNA"/>
</dbReference>
<keyword evidence="3" id="KW-1185">Reference proteome</keyword>
<evidence type="ECO:0000313" key="2">
    <source>
        <dbReference type="EMBL" id="MDU0339719.1"/>
    </source>
</evidence>